<dbReference type="GO" id="GO:0005829">
    <property type="term" value="C:cytosol"/>
    <property type="evidence" value="ECO:0007669"/>
    <property type="project" value="TreeGrafter"/>
</dbReference>
<accession>A0A119VDI4</accession>
<comment type="caution">
    <text evidence="8">The sequence shown here is derived from an EMBL/GenBank/DDBJ whole genome shotgun (WGS) entry which is preliminary data.</text>
</comment>
<evidence type="ECO:0000256" key="3">
    <source>
        <dbReference type="ARBA" id="ARBA00023125"/>
    </source>
</evidence>
<dbReference type="Pfam" id="PF00486">
    <property type="entry name" value="Trans_reg_C"/>
    <property type="match status" value="1"/>
</dbReference>
<evidence type="ECO:0000256" key="4">
    <source>
        <dbReference type="PROSITE-ProRule" id="PRU00169"/>
    </source>
</evidence>
<evidence type="ECO:0000256" key="2">
    <source>
        <dbReference type="ARBA" id="ARBA00023012"/>
    </source>
</evidence>
<keyword evidence="3 5" id="KW-0238">DNA-binding</keyword>
<keyword evidence="1 4" id="KW-0597">Phosphoprotein</keyword>
<dbReference type="InterPro" id="IPR001867">
    <property type="entry name" value="OmpR/PhoB-type_DNA-bd"/>
</dbReference>
<protein>
    <recommendedName>
        <fullName evidence="10">Two-component system response regulator</fullName>
    </recommendedName>
</protein>
<dbReference type="PROSITE" id="PS51755">
    <property type="entry name" value="OMPR_PHOB"/>
    <property type="match status" value="1"/>
</dbReference>
<dbReference type="GO" id="GO:0006355">
    <property type="term" value="P:regulation of DNA-templated transcription"/>
    <property type="evidence" value="ECO:0007669"/>
    <property type="project" value="InterPro"/>
</dbReference>
<dbReference type="GO" id="GO:0032993">
    <property type="term" value="C:protein-DNA complex"/>
    <property type="evidence" value="ECO:0007669"/>
    <property type="project" value="TreeGrafter"/>
</dbReference>
<dbReference type="Proteomes" id="UP000068016">
    <property type="component" value="Unassembled WGS sequence"/>
</dbReference>
<dbReference type="SUPFAM" id="SSF52172">
    <property type="entry name" value="CheY-like"/>
    <property type="match status" value="1"/>
</dbReference>
<dbReference type="InterPro" id="IPR001789">
    <property type="entry name" value="Sig_transdc_resp-reg_receiver"/>
</dbReference>
<evidence type="ECO:0000259" key="6">
    <source>
        <dbReference type="PROSITE" id="PS50110"/>
    </source>
</evidence>
<feature type="domain" description="OmpR/PhoB-type" evidence="7">
    <location>
        <begin position="127"/>
        <end position="226"/>
    </location>
</feature>
<dbReference type="Gene3D" id="3.40.50.2300">
    <property type="match status" value="1"/>
</dbReference>
<dbReference type="GO" id="GO:0000976">
    <property type="term" value="F:transcription cis-regulatory region binding"/>
    <property type="evidence" value="ECO:0007669"/>
    <property type="project" value="TreeGrafter"/>
</dbReference>
<feature type="DNA-binding region" description="OmpR/PhoB-type" evidence="5">
    <location>
        <begin position="127"/>
        <end position="226"/>
    </location>
</feature>
<dbReference type="InterPro" id="IPR039420">
    <property type="entry name" value="WalR-like"/>
</dbReference>
<evidence type="ECO:0000259" key="7">
    <source>
        <dbReference type="PROSITE" id="PS51755"/>
    </source>
</evidence>
<gene>
    <name evidence="8" type="ORF">WT83_29050</name>
</gene>
<dbReference type="PANTHER" id="PTHR48111">
    <property type="entry name" value="REGULATOR OF RPOS"/>
    <property type="match status" value="1"/>
</dbReference>
<dbReference type="CDD" id="cd00383">
    <property type="entry name" value="trans_reg_C"/>
    <property type="match status" value="1"/>
</dbReference>
<dbReference type="SMART" id="SM00448">
    <property type="entry name" value="REC"/>
    <property type="match status" value="1"/>
</dbReference>
<evidence type="ECO:0000313" key="8">
    <source>
        <dbReference type="EMBL" id="KWN05611.1"/>
    </source>
</evidence>
<evidence type="ECO:0008006" key="10">
    <source>
        <dbReference type="Google" id="ProtNLM"/>
    </source>
</evidence>
<reference evidence="8 9" key="1">
    <citation type="submission" date="2015-11" db="EMBL/GenBank/DDBJ databases">
        <title>Expanding the genomic diversity of Burkholderia species for the development of highly accurate diagnostics.</title>
        <authorList>
            <person name="Sahl J."/>
            <person name="Keim P."/>
            <person name="Wagner D."/>
        </authorList>
    </citation>
    <scope>NUCLEOTIDE SEQUENCE [LARGE SCALE GENOMIC DNA]</scope>
    <source>
        <strain evidence="8 9">MSMB793WGS</strain>
    </source>
</reference>
<evidence type="ECO:0000256" key="1">
    <source>
        <dbReference type="ARBA" id="ARBA00022553"/>
    </source>
</evidence>
<dbReference type="RefSeq" id="WP_060348677.1">
    <property type="nucleotide sequence ID" value="NZ_LPLZ01000081.1"/>
</dbReference>
<feature type="modified residue" description="4-aspartylphosphate" evidence="4">
    <location>
        <position position="50"/>
    </location>
</feature>
<name>A0A119VDI4_9BURK</name>
<dbReference type="PROSITE" id="PS50110">
    <property type="entry name" value="RESPONSE_REGULATORY"/>
    <property type="match status" value="1"/>
</dbReference>
<organism evidence="8 9">
    <name type="scientific">Burkholderia territorii</name>
    <dbReference type="NCBI Taxonomy" id="1503055"/>
    <lineage>
        <taxon>Bacteria</taxon>
        <taxon>Pseudomonadati</taxon>
        <taxon>Pseudomonadota</taxon>
        <taxon>Betaproteobacteria</taxon>
        <taxon>Burkholderiales</taxon>
        <taxon>Burkholderiaceae</taxon>
        <taxon>Burkholderia</taxon>
        <taxon>Burkholderia cepacia complex</taxon>
    </lineage>
</organism>
<dbReference type="EMBL" id="LPLZ01000081">
    <property type="protein sequence ID" value="KWN05611.1"/>
    <property type="molecule type" value="Genomic_DNA"/>
</dbReference>
<dbReference type="Pfam" id="PF00072">
    <property type="entry name" value="Response_reg"/>
    <property type="match status" value="1"/>
</dbReference>
<dbReference type="InterPro" id="IPR036388">
    <property type="entry name" value="WH-like_DNA-bd_sf"/>
</dbReference>
<dbReference type="Gene3D" id="1.10.10.10">
    <property type="entry name" value="Winged helix-like DNA-binding domain superfamily/Winged helix DNA-binding domain"/>
    <property type="match status" value="1"/>
</dbReference>
<feature type="domain" description="Response regulatory" evidence="6">
    <location>
        <begin position="2"/>
        <end position="116"/>
    </location>
</feature>
<dbReference type="AlphaFoldDB" id="A0A119VDI4"/>
<dbReference type="InterPro" id="IPR011006">
    <property type="entry name" value="CheY-like_superfamily"/>
</dbReference>
<dbReference type="SMART" id="SM00862">
    <property type="entry name" value="Trans_reg_C"/>
    <property type="match status" value="1"/>
</dbReference>
<dbReference type="PANTHER" id="PTHR48111:SF40">
    <property type="entry name" value="PHOSPHATE REGULON TRANSCRIPTIONAL REGULATORY PROTEIN PHOB"/>
    <property type="match status" value="1"/>
</dbReference>
<keyword evidence="2" id="KW-0902">Two-component regulatory system</keyword>
<evidence type="ECO:0000313" key="9">
    <source>
        <dbReference type="Proteomes" id="UP000068016"/>
    </source>
</evidence>
<sequence>MKIACLEDDSAHGELIRSALDEVFDVRIYCAGRQLIRALESEVVDLLILDLQVPDLSGLDVLAWVRQRLGGSVPILILTSCIHERSETLALDAGADDYMVKPAYAPKLRARINALLRRTQAHSIDSMSQFSVGHYMIDLHNHTITLNRRRIDLSEKEFGIVAMLFRQIGTVVPRNEIIKRVWGTDLGGLSRTLDTHICRIKAKLSLCSQHGVRLRAVYTHGYRLECIEPCEGI</sequence>
<proteinExistence type="predicted"/>
<evidence type="ECO:0000256" key="5">
    <source>
        <dbReference type="PROSITE-ProRule" id="PRU01091"/>
    </source>
</evidence>
<dbReference type="GO" id="GO:0000156">
    <property type="term" value="F:phosphorelay response regulator activity"/>
    <property type="evidence" value="ECO:0007669"/>
    <property type="project" value="TreeGrafter"/>
</dbReference>